<name>A0A0F9D074_9ZZZZ</name>
<feature type="compositionally biased region" description="Basic and acidic residues" evidence="1">
    <location>
        <begin position="189"/>
        <end position="216"/>
    </location>
</feature>
<comment type="caution">
    <text evidence="2">The sequence shown here is derived from an EMBL/GenBank/DDBJ whole genome shotgun (WGS) entry which is preliminary data.</text>
</comment>
<reference evidence="2" key="1">
    <citation type="journal article" date="2015" name="Nature">
        <title>Complex archaea that bridge the gap between prokaryotes and eukaryotes.</title>
        <authorList>
            <person name="Spang A."/>
            <person name="Saw J.H."/>
            <person name="Jorgensen S.L."/>
            <person name="Zaremba-Niedzwiedzka K."/>
            <person name="Martijn J."/>
            <person name="Lind A.E."/>
            <person name="van Eijk R."/>
            <person name="Schleper C."/>
            <person name="Guy L."/>
            <person name="Ettema T.J."/>
        </authorList>
    </citation>
    <scope>NUCLEOTIDE SEQUENCE</scope>
</reference>
<organism evidence="2">
    <name type="scientific">marine sediment metagenome</name>
    <dbReference type="NCBI Taxonomy" id="412755"/>
    <lineage>
        <taxon>unclassified sequences</taxon>
        <taxon>metagenomes</taxon>
        <taxon>ecological metagenomes</taxon>
    </lineage>
</organism>
<gene>
    <name evidence="2" type="ORF">LCGC14_2338700</name>
</gene>
<sequence length="230" mass="26038">MPGPIIREYDKRLYKKCIKCRGWYPREDILDDADKVVKKRGFGKHADSSDGLQSICFLCKNRANNTSRERNVTARVRHHTGTRCLTQLGKELTPKGFVANLEDFLGYKINALVKALSKDLKAREGRKRRLRDALNEGYHIDHKTPLSSFEVVYRDKHQIERVDWDIFRECWAISNLQAIPADENLAKGAKHEQAQEPTEENKAAEETDGEAAKEGAEGVSAASIEISANT</sequence>
<evidence type="ECO:0000313" key="2">
    <source>
        <dbReference type="EMBL" id="KKL47121.1"/>
    </source>
</evidence>
<proteinExistence type="predicted"/>
<dbReference type="AlphaFoldDB" id="A0A0F9D074"/>
<dbReference type="EMBL" id="LAZR01033784">
    <property type="protein sequence ID" value="KKL47121.1"/>
    <property type="molecule type" value="Genomic_DNA"/>
</dbReference>
<accession>A0A0F9D074</accession>
<protein>
    <submittedName>
        <fullName evidence="2">Uncharacterized protein</fullName>
    </submittedName>
</protein>
<evidence type="ECO:0000256" key="1">
    <source>
        <dbReference type="SAM" id="MobiDB-lite"/>
    </source>
</evidence>
<feature type="region of interest" description="Disordered" evidence="1">
    <location>
        <begin position="186"/>
        <end position="230"/>
    </location>
</feature>